<dbReference type="Gene3D" id="3.30.560.10">
    <property type="entry name" value="Glucose Oxidase, domain 3"/>
    <property type="match status" value="1"/>
</dbReference>
<dbReference type="PANTHER" id="PTHR11552">
    <property type="entry name" value="GLUCOSE-METHANOL-CHOLINE GMC OXIDOREDUCTASE"/>
    <property type="match status" value="1"/>
</dbReference>
<keyword evidence="6" id="KW-0560">Oxidoreductase</keyword>
<dbReference type="PROSITE" id="PS00623">
    <property type="entry name" value="GMC_OXRED_1"/>
    <property type="match status" value="1"/>
</dbReference>
<keyword evidence="4 8" id="KW-0732">Signal</keyword>
<evidence type="ECO:0000256" key="2">
    <source>
        <dbReference type="ARBA" id="ARBA00010790"/>
    </source>
</evidence>
<dbReference type="GO" id="GO:0016614">
    <property type="term" value="F:oxidoreductase activity, acting on CH-OH group of donors"/>
    <property type="evidence" value="ECO:0007669"/>
    <property type="project" value="InterPro"/>
</dbReference>
<comment type="caution">
    <text evidence="10">The sequence shown here is derived from an EMBL/GenBank/DDBJ whole genome shotgun (WGS) entry which is preliminary data.</text>
</comment>
<evidence type="ECO:0000256" key="4">
    <source>
        <dbReference type="ARBA" id="ARBA00022729"/>
    </source>
</evidence>
<evidence type="ECO:0000256" key="8">
    <source>
        <dbReference type="SAM" id="SignalP"/>
    </source>
</evidence>
<dbReference type="PANTHER" id="PTHR11552:SF201">
    <property type="entry name" value="GLUCOSE-METHANOL-CHOLINE OXIDOREDUCTASE N-TERMINAL DOMAIN-CONTAINING PROTEIN"/>
    <property type="match status" value="1"/>
</dbReference>
<evidence type="ECO:0000256" key="6">
    <source>
        <dbReference type="ARBA" id="ARBA00023002"/>
    </source>
</evidence>
<protein>
    <recommendedName>
        <fullName evidence="9">Glucose-methanol-choline oxidoreductase N-terminal domain-containing protein</fullName>
    </recommendedName>
</protein>
<dbReference type="Gene3D" id="4.10.450.10">
    <property type="entry name" value="Glucose Oxidase, domain 2"/>
    <property type="match status" value="1"/>
</dbReference>
<gene>
    <name evidence="10" type="ORF">EWM64_g6463</name>
</gene>
<feature type="domain" description="Glucose-methanol-choline oxidoreductase N-terminal" evidence="9">
    <location>
        <begin position="109"/>
        <end position="132"/>
    </location>
</feature>
<comment type="similarity">
    <text evidence="2 7">Belongs to the GMC oxidoreductase family.</text>
</comment>
<dbReference type="SUPFAM" id="SSF51905">
    <property type="entry name" value="FAD/NAD(P)-binding domain"/>
    <property type="match status" value="1"/>
</dbReference>
<dbReference type="OrthoDB" id="269227at2759"/>
<dbReference type="Pfam" id="PF00732">
    <property type="entry name" value="GMC_oxred_N"/>
    <property type="match status" value="1"/>
</dbReference>
<evidence type="ECO:0000256" key="1">
    <source>
        <dbReference type="ARBA" id="ARBA00001974"/>
    </source>
</evidence>
<dbReference type="InterPro" id="IPR036188">
    <property type="entry name" value="FAD/NAD-bd_sf"/>
</dbReference>
<dbReference type="InterPro" id="IPR012132">
    <property type="entry name" value="GMC_OxRdtase"/>
</dbReference>
<name>A0A4Y9ZVM1_9AGAM</name>
<reference evidence="10 11" key="1">
    <citation type="submission" date="2019-02" db="EMBL/GenBank/DDBJ databases">
        <title>Genome sequencing of the rare red list fungi Hericium alpestre (H. flagellum).</title>
        <authorList>
            <person name="Buettner E."/>
            <person name="Kellner H."/>
        </authorList>
    </citation>
    <scope>NUCLEOTIDE SEQUENCE [LARGE SCALE GENOMIC DNA]</scope>
    <source>
        <strain evidence="10 11">DSM 108284</strain>
    </source>
</reference>
<evidence type="ECO:0000256" key="5">
    <source>
        <dbReference type="ARBA" id="ARBA00022827"/>
    </source>
</evidence>
<evidence type="ECO:0000313" key="10">
    <source>
        <dbReference type="EMBL" id="TFY77549.1"/>
    </source>
</evidence>
<proteinExistence type="inferred from homology"/>
<feature type="chain" id="PRO_5021289410" description="Glucose-methanol-choline oxidoreductase N-terminal domain-containing protein" evidence="8">
    <location>
        <begin position="27"/>
        <end position="308"/>
    </location>
</feature>
<dbReference type="InterPro" id="IPR027424">
    <property type="entry name" value="Glucose_Oxidase_domain_2"/>
</dbReference>
<evidence type="ECO:0000256" key="7">
    <source>
        <dbReference type="RuleBase" id="RU003968"/>
    </source>
</evidence>
<dbReference type="Proteomes" id="UP000298061">
    <property type="component" value="Unassembled WGS sequence"/>
</dbReference>
<sequence length="308" mass="32948">MRTSALFLSPLLALAAATSLHKRAHGVTSDASSAANQTFDYIVVGVGLTGTTVAARLAENSQVSILLLEAGGDDRGDARVYDVYQYSVAFGTELDWAWSTESGRTIHGGKTLGGSSSINGAHWTRGMAAQYDAWSTLLESNETEIGWNRDSLFSYMKKAEAFSAPNDGQRAKGANSNGSYHGSNGPVQVTFPDAMYGGPEQPNFVSTITNLTGIKHLPDVNGGDSNCVSYTPLSINWHADDHRSSSVEAYLTPVENRRMKWLTLTNHQATQILFASGTTAPHTAHGVQFRNSSGGTTYTAHAHTHAVH</sequence>
<organism evidence="10 11">
    <name type="scientific">Hericium alpestre</name>
    <dbReference type="NCBI Taxonomy" id="135208"/>
    <lineage>
        <taxon>Eukaryota</taxon>
        <taxon>Fungi</taxon>
        <taxon>Dikarya</taxon>
        <taxon>Basidiomycota</taxon>
        <taxon>Agaricomycotina</taxon>
        <taxon>Agaricomycetes</taxon>
        <taxon>Russulales</taxon>
        <taxon>Hericiaceae</taxon>
        <taxon>Hericium</taxon>
    </lineage>
</organism>
<keyword evidence="11" id="KW-1185">Reference proteome</keyword>
<evidence type="ECO:0000259" key="9">
    <source>
        <dbReference type="PROSITE" id="PS00623"/>
    </source>
</evidence>
<dbReference type="Gene3D" id="3.50.50.60">
    <property type="entry name" value="FAD/NAD(P)-binding domain"/>
    <property type="match status" value="1"/>
</dbReference>
<evidence type="ECO:0000256" key="3">
    <source>
        <dbReference type="ARBA" id="ARBA00022630"/>
    </source>
</evidence>
<dbReference type="EMBL" id="SFCI01000882">
    <property type="protein sequence ID" value="TFY77549.1"/>
    <property type="molecule type" value="Genomic_DNA"/>
</dbReference>
<keyword evidence="3 7" id="KW-0285">Flavoprotein</keyword>
<dbReference type="InterPro" id="IPR000172">
    <property type="entry name" value="GMC_OxRdtase_N"/>
</dbReference>
<dbReference type="GO" id="GO:0050660">
    <property type="term" value="F:flavin adenine dinucleotide binding"/>
    <property type="evidence" value="ECO:0007669"/>
    <property type="project" value="InterPro"/>
</dbReference>
<comment type="cofactor">
    <cofactor evidence="1">
        <name>FAD</name>
        <dbReference type="ChEBI" id="CHEBI:57692"/>
    </cofactor>
</comment>
<dbReference type="AlphaFoldDB" id="A0A4Y9ZVM1"/>
<feature type="signal peptide" evidence="8">
    <location>
        <begin position="1"/>
        <end position="26"/>
    </location>
</feature>
<keyword evidence="5 7" id="KW-0274">FAD</keyword>
<accession>A0A4Y9ZVM1</accession>
<evidence type="ECO:0000313" key="11">
    <source>
        <dbReference type="Proteomes" id="UP000298061"/>
    </source>
</evidence>
<dbReference type="STRING" id="135208.A0A4Y9ZVM1"/>